<gene>
    <name evidence="1" type="ORF">soil367_02170</name>
</gene>
<protein>
    <submittedName>
        <fullName evidence="1">Uncharacterized protein</fullName>
    </submittedName>
</protein>
<accession>A0A4P7XE84</accession>
<dbReference type="KEGG" id="hmi:soil367_02170"/>
<dbReference type="EMBL" id="CP031093">
    <property type="protein sequence ID" value="QCF24853.1"/>
    <property type="molecule type" value="Genomic_DNA"/>
</dbReference>
<dbReference type="AlphaFoldDB" id="A0A4P7XE84"/>
<dbReference type="Proteomes" id="UP000298049">
    <property type="component" value="Chromosome"/>
</dbReference>
<evidence type="ECO:0000313" key="1">
    <source>
        <dbReference type="EMBL" id="QCF24853.1"/>
    </source>
</evidence>
<sequence length="66" mass="7479">MARLQQQVSDKVYSAKCFQQGVLNKVSQQGVLNKGFATSYSRQNDRPLHNGLLVMYWQMSDGGKIE</sequence>
<proteinExistence type="predicted"/>
<reference evidence="1 2" key="1">
    <citation type="submission" date="2018-07" db="EMBL/GenBank/DDBJ databases">
        <title>Marsedoiliclastica nanhaica gen. nov. sp. nov., a novel marine hydrocarbonoclastic bacterium isolated from an in-situ enriched hydrocarbon-degrading consortium in deep-sea sediment.</title>
        <authorList>
            <person name="Dong C."/>
            <person name="Ma T."/>
            <person name="Liu R."/>
            <person name="Shao Z."/>
        </authorList>
    </citation>
    <scope>NUCLEOTIDE SEQUENCE [LARGE SCALE GENOMIC DNA]</scope>
    <source>
        <strain evidence="2">soil36-7</strain>
    </source>
</reference>
<keyword evidence="2" id="KW-1185">Reference proteome</keyword>
<organism evidence="1 2">
    <name type="scientific">Hydrocarboniclastica marina</name>
    <dbReference type="NCBI Taxonomy" id="2259620"/>
    <lineage>
        <taxon>Bacteria</taxon>
        <taxon>Pseudomonadati</taxon>
        <taxon>Pseudomonadota</taxon>
        <taxon>Gammaproteobacteria</taxon>
        <taxon>Alteromonadales</taxon>
        <taxon>Alteromonadaceae</taxon>
        <taxon>Hydrocarboniclastica</taxon>
    </lineage>
</organism>
<name>A0A4P7XE84_9ALTE</name>
<evidence type="ECO:0000313" key="2">
    <source>
        <dbReference type="Proteomes" id="UP000298049"/>
    </source>
</evidence>